<name>A0ACA9LK79_9GLOM</name>
<reference evidence="1" key="1">
    <citation type="submission" date="2021-06" db="EMBL/GenBank/DDBJ databases">
        <authorList>
            <person name="Kallberg Y."/>
            <person name="Tangrot J."/>
            <person name="Rosling A."/>
        </authorList>
    </citation>
    <scope>NUCLEOTIDE SEQUENCE</scope>
    <source>
        <strain evidence="1">IL203A</strain>
    </source>
</reference>
<organism evidence="1 2">
    <name type="scientific">Dentiscutata heterogama</name>
    <dbReference type="NCBI Taxonomy" id="1316150"/>
    <lineage>
        <taxon>Eukaryota</taxon>
        <taxon>Fungi</taxon>
        <taxon>Fungi incertae sedis</taxon>
        <taxon>Mucoromycota</taxon>
        <taxon>Glomeromycotina</taxon>
        <taxon>Glomeromycetes</taxon>
        <taxon>Diversisporales</taxon>
        <taxon>Gigasporaceae</taxon>
        <taxon>Dentiscutata</taxon>
    </lineage>
</organism>
<evidence type="ECO:0000313" key="2">
    <source>
        <dbReference type="Proteomes" id="UP000789702"/>
    </source>
</evidence>
<dbReference type="EMBL" id="CAJVPU010004619">
    <property type="protein sequence ID" value="CAG8535766.1"/>
    <property type="molecule type" value="Genomic_DNA"/>
</dbReference>
<feature type="non-terminal residue" evidence="1">
    <location>
        <position position="1"/>
    </location>
</feature>
<accession>A0ACA9LK79</accession>
<comment type="caution">
    <text evidence="1">The sequence shown here is derived from an EMBL/GenBank/DDBJ whole genome shotgun (WGS) entry which is preliminary data.</text>
</comment>
<sequence>IGCAIGSSKFVGVHMVQLDIAPKYAGVIWGIGNTSAVISGMFGVALTGLILDNTLKNWDLIWNLIVLSYLSGTNPGICVDVYY</sequence>
<proteinExistence type="predicted"/>
<dbReference type="Proteomes" id="UP000789702">
    <property type="component" value="Unassembled WGS sequence"/>
</dbReference>
<protein>
    <submittedName>
        <fullName evidence="1">5385_t:CDS:1</fullName>
    </submittedName>
</protein>
<evidence type="ECO:0000313" key="1">
    <source>
        <dbReference type="EMBL" id="CAG8535766.1"/>
    </source>
</evidence>
<keyword evidence="2" id="KW-1185">Reference proteome</keyword>
<gene>
    <name evidence="1" type="ORF">DHETER_LOCUS4575</name>
</gene>